<dbReference type="Pfam" id="PF10980">
    <property type="entry name" value="DUF2787"/>
    <property type="match status" value="1"/>
</dbReference>
<name>A0A177Y688_9VIBR</name>
<reference evidence="1 2" key="1">
    <citation type="journal article" date="2016" name="Syst. Appl. Microbiol.">
        <title>Vibrio bivalvicida sp. nov., a novel larval pathogen for bivalve molluscs reared in a hatchery.</title>
        <authorList>
            <person name="Dubert J."/>
            <person name="Romalde J.L."/>
            <person name="Prado S."/>
            <person name="Barja J.L."/>
        </authorList>
    </citation>
    <scope>NUCLEOTIDE SEQUENCE [LARGE SCALE GENOMIC DNA]</scope>
    <source>
        <strain evidence="1 2">605</strain>
    </source>
</reference>
<sequence length="147" mass="17033">MSKLIFTASSLPVSKKLHKLLSEQLTAHLLSNEALTTSRYLVFNFRDKSYSAEEGGFHPVEIAICHTSTGEWSIEYITDFAYMGNHYPELERNLDFDFRVGQFFVAYRGWLPMQGSRDAKELYRLWENNFLAYVDTDAYNEIAVTPQ</sequence>
<organism evidence="1 2">
    <name type="scientific">Vibrio bivalvicida</name>
    <dbReference type="NCBI Taxonomy" id="1276888"/>
    <lineage>
        <taxon>Bacteria</taxon>
        <taxon>Pseudomonadati</taxon>
        <taxon>Pseudomonadota</taxon>
        <taxon>Gammaproteobacteria</taxon>
        <taxon>Vibrionales</taxon>
        <taxon>Vibrionaceae</taxon>
        <taxon>Vibrio</taxon>
        <taxon>Vibrio oreintalis group</taxon>
    </lineage>
</organism>
<dbReference type="PANTHER" id="PTHR38978">
    <property type="entry name" value="DUF2787 DOMAIN-CONTAINING PROTEIN"/>
    <property type="match status" value="1"/>
</dbReference>
<dbReference type="InterPro" id="IPR021248">
    <property type="entry name" value="DUF2787"/>
</dbReference>
<dbReference type="RefSeq" id="WP_054962671.1">
    <property type="nucleotide sequence ID" value="NZ_LLEI02000010.1"/>
</dbReference>
<evidence type="ECO:0008006" key="3">
    <source>
        <dbReference type="Google" id="ProtNLM"/>
    </source>
</evidence>
<comment type="caution">
    <text evidence="1">The sequence shown here is derived from an EMBL/GenBank/DDBJ whole genome shotgun (WGS) entry which is preliminary data.</text>
</comment>
<evidence type="ECO:0000313" key="1">
    <source>
        <dbReference type="EMBL" id="OAJ96116.1"/>
    </source>
</evidence>
<dbReference type="Gene3D" id="3.10.450.430">
    <property type="entry name" value="Protein of unknown function DUF2787"/>
    <property type="match status" value="1"/>
</dbReference>
<evidence type="ECO:0000313" key="2">
    <source>
        <dbReference type="Proteomes" id="UP000078406"/>
    </source>
</evidence>
<dbReference type="PANTHER" id="PTHR38978:SF2">
    <property type="entry name" value="DUF2787 DOMAIN-CONTAINING PROTEIN"/>
    <property type="match status" value="1"/>
</dbReference>
<gene>
    <name evidence="1" type="ORF">APB76_01015</name>
</gene>
<accession>A0A177Y688</accession>
<protein>
    <recommendedName>
        <fullName evidence="3">DUF2787 domain-containing protein</fullName>
    </recommendedName>
</protein>
<dbReference type="AlphaFoldDB" id="A0A177Y688"/>
<proteinExistence type="predicted"/>
<dbReference type="EMBL" id="LLEI02000010">
    <property type="protein sequence ID" value="OAJ96116.1"/>
    <property type="molecule type" value="Genomic_DNA"/>
</dbReference>
<dbReference type="Proteomes" id="UP000078406">
    <property type="component" value="Unassembled WGS sequence"/>
</dbReference>